<dbReference type="EMBL" id="QFGA01000002">
    <property type="protein sequence ID" value="TEB05892.1"/>
    <property type="molecule type" value="Genomic_DNA"/>
</dbReference>
<evidence type="ECO:0000313" key="5">
    <source>
        <dbReference type="Proteomes" id="UP000298324"/>
    </source>
</evidence>
<evidence type="ECO:0000313" key="4">
    <source>
        <dbReference type="EMBL" id="TEB05892.1"/>
    </source>
</evidence>
<proteinExistence type="inferred from homology"/>
<dbReference type="Proteomes" id="UP000298324">
    <property type="component" value="Unassembled WGS sequence"/>
</dbReference>
<evidence type="ECO:0000259" key="2">
    <source>
        <dbReference type="Pfam" id="PF13556"/>
    </source>
</evidence>
<protein>
    <submittedName>
        <fullName evidence="4">Purine catabolism regulatory protein</fullName>
    </submittedName>
</protein>
<dbReference type="InterPro" id="IPR051448">
    <property type="entry name" value="CdaR-like_regulators"/>
</dbReference>
<dbReference type="InterPro" id="IPR041522">
    <property type="entry name" value="CdaR_GGDEF"/>
</dbReference>
<reference evidence="4 5" key="1">
    <citation type="journal article" date="2018" name="Environ. Microbiol.">
        <title>Novel energy conservation strategies and behaviour of Pelotomaculum schinkii driving syntrophic propionate catabolism.</title>
        <authorList>
            <person name="Hidalgo-Ahumada C.A.P."/>
            <person name="Nobu M.K."/>
            <person name="Narihiro T."/>
            <person name="Tamaki H."/>
            <person name="Liu W.T."/>
            <person name="Kamagata Y."/>
            <person name="Stams A.J.M."/>
            <person name="Imachi H."/>
            <person name="Sousa D.Z."/>
        </authorList>
    </citation>
    <scope>NUCLEOTIDE SEQUENCE [LARGE SCALE GENOMIC DNA]</scope>
    <source>
        <strain evidence="4 5">HH</strain>
    </source>
</reference>
<sequence length="462" mass="52978">MTLTRIVGFRNSVGIFLMSYAHFAQITLGVNEIMGTKLLNPNDFEVDAFYDQFMEIIVNGRGYQGIADLLAKKCQTSILIEDEFFRVLARSNNNETTFTHIKKREGKKYLKPQRVDPRIINYVHLAQSSGQPIELPELPDYGVTYPRQIFPFVIKNKIKGYLHVFIKELDWNQMRLIKAALHSLVFLVTLRHAQVELKDEMRRTLILGLINDKGKDDIIQWEKGILGLDLSREMVLAVIQIKNATGQQQIEDVLFSITSDLDLNANVIAVNDEQAVLLVQSTDGRKLESSVVTEYLQVIFEALKITFTQCKVKIGVGRQCFYPRDYRVAFAEACKVISFTGPQPGTEEGVFYYHSLRLMGILPQPGNDQTLSEFVRRIIGKLYEYGVEHNTNLIETLACYLEQDCCIQSAARELFIHPSTLRYRLEKAEKISGLDLKDKDTKLELLLAIKLYRYYGETLLKR</sequence>
<keyword evidence="5" id="KW-1185">Reference proteome</keyword>
<feature type="domain" description="CdaR GGDEF-like" evidence="3">
    <location>
        <begin position="216"/>
        <end position="337"/>
    </location>
</feature>
<dbReference type="PANTHER" id="PTHR33744">
    <property type="entry name" value="CARBOHYDRATE DIACID REGULATOR"/>
    <property type="match status" value="1"/>
</dbReference>
<dbReference type="AlphaFoldDB" id="A0A4Y7RAQ9"/>
<comment type="similarity">
    <text evidence="1">Belongs to the CdaR family.</text>
</comment>
<feature type="domain" description="PucR C-terminal helix-turn-helix" evidence="2">
    <location>
        <begin position="393"/>
        <end position="450"/>
    </location>
</feature>
<evidence type="ECO:0000259" key="3">
    <source>
        <dbReference type="Pfam" id="PF17853"/>
    </source>
</evidence>
<dbReference type="Gene3D" id="1.10.10.2840">
    <property type="entry name" value="PucR C-terminal helix-turn-helix domain"/>
    <property type="match status" value="1"/>
</dbReference>
<evidence type="ECO:0000256" key="1">
    <source>
        <dbReference type="ARBA" id="ARBA00006754"/>
    </source>
</evidence>
<gene>
    <name evidence="4" type="primary">pucR_1</name>
    <name evidence="4" type="ORF">Psch_02934</name>
</gene>
<accession>A0A4Y7RAQ9</accession>
<dbReference type="Pfam" id="PF13556">
    <property type="entry name" value="HTH_30"/>
    <property type="match status" value="1"/>
</dbReference>
<dbReference type="InterPro" id="IPR042070">
    <property type="entry name" value="PucR_C-HTH_sf"/>
</dbReference>
<name>A0A4Y7RAQ9_9FIRM</name>
<organism evidence="4 5">
    <name type="scientific">Pelotomaculum schinkii</name>
    <dbReference type="NCBI Taxonomy" id="78350"/>
    <lineage>
        <taxon>Bacteria</taxon>
        <taxon>Bacillati</taxon>
        <taxon>Bacillota</taxon>
        <taxon>Clostridia</taxon>
        <taxon>Eubacteriales</taxon>
        <taxon>Desulfotomaculaceae</taxon>
        <taxon>Pelotomaculum</taxon>
    </lineage>
</organism>
<comment type="caution">
    <text evidence="4">The sequence shown here is derived from an EMBL/GenBank/DDBJ whole genome shotgun (WGS) entry which is preliminary data.</text>
</comment>
<dbReference type="InterPro" id="IPR025736">
    <property type="entry name" value="PucR_C-HTH_dom"/>
</dbReference>
<dbReference type="Pfam" id="PF17853">
    <property type="entry name" value="GGDEF_2"/>
    <property type="match status" value="1"/>
</dbReference>